<evidence type="ECO:0008006" key="3">
    <source>
        <dbReference type="Google" id="ProtNLM"/>
    </source>
</evidence>
<dbReference type="AlphaFoldDB" id="A0AAE0AI54"/>
<reference evidence="1" key="1">
    <citation type="journal article" date="2023" name="Plant J.">
        <title>Genome sequences and population genomics provide insights into the demographic history, inbreeding, and mutation load of two 'living fossil' tree species of Dipteronia.</title>
        <authorList>
            <person name="Feng Y."/>
            <person name="Comes H.P."/>
            <person name="Chen J."/>
            <person name="Zhu S."/>
            <person name="Lu R."/>
            <person name="Zhang X."/>
            <person name="Li P."/>
            <person name="Qiu J."/>
            <person name="Olsen K.M."/>
            <person name="Qiu Y."/>
        </authorList>
    </citation>
    <scope>NUCLEOTIDE SEQUENCE</scope>
    <source>
        <strain evidence="1">NBL</strain>
    </source>
</reference>
<sequence length="184" mass="21155">MQHATFIKEHICQNSRKKNSFIIWDEASMDHRNTFKSVHRSLKNIMRFNDANSNEKQFENMRIKDSTSFTEWVLALGDGKLPTVSLEGEKDSCWIKISDDLLILDSDDPVASVVSSTYQDLIYRYTDPDYLRNRGILTLTNQTADEINSYILNVILGDTTTYLSFDSICKASGKVFDQDMMFPV</sequence>
<dbReference type="PANTHER" id="PTHR10492:SF93">
    <property type="entry name" value="ATP-DEPENDENT DNA HELICASE"/>
    <property type="match status" value="1"/>
</dbReference>
<dbReference type="Proteomes" id="UP001281410">
    <property type="component" value="Unassembled WGS sequence"/>
</dbReference>
<keyword evidence="2" id="KW-1185">Reference proteome</keyword>
<organism evidence="1 2">
    <name type="scientific">Dipteronia sinensis</name>
    <dbReference type="NCBI Taxonomy" id="43782"/>
    <lineage>
        <taxon>Eukaryota</taxon>
        <taxon>Viridiplantae</taxon>
        <taxon>Streptophyta</taxon>
        <taxon>Embryophyta</taxon>
        <taxon>Tracheophyta</taxon>
        <taxon>Spermatophyta</taxon>
        <taxon>Magnoliopsida</taxon>
        <taxon>eudicotyledons</taxon>
        <taxon>Gunneridae</taxon>
        <taxon>Pentapetalae</taxon>
        <taxon>rosids</taxon>
        <taxon>malvids</taxon>
        <taxon>Sapindales</taxon>
        <taxon>Sapindaceae</taxon>
        <taxon>Hippocastanoideae</taxon>
        <taxon>Acereae</taxon>
        <taxon>Dipteronia</taxon>
    </lineage>
</organism>
<protein>
    <recommendedName>
        <fullName evidence="3">ATP-dependent DNA helicase</fullName>
    </recommendedName>
</protein>
<evidence type="ECO:0000313" key="2">
    <source>
        <dbReference type="Proteomes" id="UP001281410"/>
    </source>
</evidence>
<name>A0AAE0AI54_9ROSI</name>
<comment type="caution">
    <text evidence="1">The sequence shown here is derived from an EMBL/GenBank/DDBJ whole genome shotgun (WGS) entry which is preliminary data.</text>
</comment>
<dbReference type="EMBL" id="JANJYJ010000004">
    <property type="protein sequence ID" value="KAK3218507.1"/>
    <property type="molecule type" value="Genomic_DNA"/>
</dbReference>
<accession>A0AAE0AI54</accession>
<evidence type="ECO:0000313" key="1">
    <source>
        <dbReference type="EMBL" id="KAK3218507.1"/>
    </source>
</evidence>
<dbReference type="PANTHER" id="PTHR10492">
    <property type="match status" value="1"/>
</dbReference>
<gene>
    <name evidence="1" type="ORF">Dsin_012477</name>
</gene>
<proteinExistence type="predicted"/>